<dbReference type="PRINTS" id="PR01550">
    <property type="entry name" value="TOP6AFAMILY"/>
</dbReference>
<evidence type="ECO:0000313" key="3">
    <source>
        <dbReference type="Proteomes" id="UP000054560"/>
    </source>
</evidence>
<dbReference type="GeneID" id="25913172"/>
<name>A0A0L0FE81_9EUKA</name>
<dbReference type="AlphaFoldDB" id="A0A0L0FE81"/>
<dbReference type="InterPro" id="IPR036078">
    <property type="entry name" value="Spo11/TopoVI_A_sf"/>
</dbReference>
<dbReference type="InterPro" id="IPR002815">
    <property type="entry name" value="Spo11/TopoVI_A"/>
</dbReference>
<dbReference type="EMBL" id="KQ244082">
    <property type="protein sequence ID" value="KNC74791.1"/>
    <property type="molecule type" value="Genomic_DNA"/>
</dbReference>
<dbReference type="STRING" id="667725.A0A0L0FE81"/>
<dbReference type="Pfam" id="PF21180">
    <property type="entry name" value="TOP6A-Spo11_Toprim"/>
    <property type="match status" value="1"/>
</dbReference>
<dbReference type="GO" id="GO:0042138">
    <property type="term" value="P:meiotic DNA double-strand break formation"/>
    <property type="evidence" value="ECO:0007669"/>
    <property type="project" value="TreeGrafter"/>
</dbReference>
<reference evidence="2 3" key="1">
    <citation type="submission" date="2011-02" db="EMBL/GenBank/DDBJ databases">
        <title>The Genome Sequence of Sphaeroforma arctica JP610.</title>
        <authorList>
            <consortium name="The Broad Institute Genome Sequencing Platform"/>
            <person name="Russ C."/>
            <person name="Cuomo C."/>
            <person name="Young S.K."/>
            <person name="Zeng Q."/>
            <person name="Gargeya S."/>
            <person name="Alvarado L."/>
            <person name="Berlin A."/>
            <person name="Chapman S.B."/>
            <person name="Chen Z."/>
            <person name="Freedman E."/>
            <person name="Gellesch M."/>
            <person name="Goldberg J."/>
            <person name="Griggs A."/>
            <person name="Gujja S."/>
            <person name="Heilman E."/>
            <person name="Heiman D."/>
            <person name="Howarth C."/>
            <person name="Mehta T."/>
            <person name="Neiman D."/>
            <person name="Pearson M."/>
            <person name="Roberts A."/>
            <person name="Saif S."/>
            <person name="Shea T."/>
            <person name="Shenoy N."/>
            <person name="Sisk P."/>
            <person name="Stolte C."/>
            <person name="Sykes S."/>
            <person name="White J."/>
            <person name="Yandava C."/>
            <person name="Burger G."/>
            <person name="Gray M.W."/>
            <person name="Holland P.W.H."/>
            <person name="King N."/>
            <person name="Lang F.B.F."/>
            <person name="Roger A.J."/>
            <person name="Ruiz-Trillo I."/>
            <person name="Haas B."/>
            <person name="Nusbaum C."/>
            <person name="Birren B."/>
        </authorList>
    </citation>
    <scope>NUCLEOTIDE SEQUENCE [LARGE SCALE GENOMIC DNA]</scope>
    <source>
        <strain evidence="2 3">JP610</strain>
    </source>
</reference>
<dbReference type="RefSeq" id="XP_014148693.1">
    <property type="nucleotide sequence ID" value="XM_014293218.1"/>
</dbReference>
<dbReference type="GO" id="GO:0000228">
    <property type="term" value="C:nuclear chromosome"/>
    <property type="evidence" value="ECO:0007669"/>
    <property type="project" value="TreeGrafter"/>
</dbReference>
<keyword evidence="3" id="KW-1185">Reference proteome</keyword>
<dbReference type="Proteomes" id="UP000054560">
    <property type="component" value="Unassembled WGS sequence"/>
</dbReference>
<accession>A0A0L0FE81</accession>
<dbReference type="GO" id="GO:0003677">
    <property type="term" value="F:DNA binding"/>
    <property type="evidence" value="ECO:0007669"/>
    <property type="project" value="InterPro"/>
</dbReference>
<dbReference type="InterPro" id="IPR034136">
    <property type="entry name" value="TOPRIM_Topo6A/Spo11"/>
</dbReference>
<organism evidence="2 3">
    <name type="scientific">Sphaeroforma arctica JP610</name>
    <dbReference type="NCBI Taxonomy" id="667725"/>
    <lineage>
        <taxon>Eukaryota</taxon>
        <taxon>Ichthyosporea</taxon>
        <taxon>Ichthyophonida</taxon>
        <taxon>Sphaeroforma</taxon>
    </lineage>
</organism>
<dbReference type="GO" id="GO:0000706">
    <property type="term" value="P:meiotic DNA double-strand break processing"/>
    <property type="evidence" value="ECO:0007669"/>
    <property type="project" value="TreeGrafter"/>
</dbReference>
<gene>
    <name evidence="2" type="ORF">SARC_12668</name>
</gene>
<dbReference type="Gene3D" id="3.40.1360.10">
    <property type="match status" value="1"/>
</dbReference>
<dbReference type="SUPFAM" id="SSF56726">
    <property type="entry name" value="DNA topoisomerase IV, alpha subunit"/>
    <property type="match status" value="1"/>
</dbReference>
<dbReference type="PANTHER" id="PTHR10848">
    <property type="entry name" value="MEIOTIC RECOMBINATION PROTEIN SPO11"/>
    <property type="match status" value="1"/>
</dbReference>
<dbReference type="PANTHER" id="PTHR10848:SF0">
    <property type="entry name" value="MEIOTIC RECOMBINATION PROTEIN SPO11"/>
    <property type="match status" value="1"/>
</dbReference>
<evidence type="ECO:0000313" key="2">
    <source>
        <dbReference type="EMBL" id="KNC74791.1"/>
    </source>
</evidence>
<dbReference type="GO" id="GO:0003918">
    <property type="term" value="F:DNA topoisomerase type II (double strand cut, ATP-hydrolyzing) activity"/>
    <property type="evidence" value="ECO:0007669"/>
    <property type="project" value="InterPro"/>
</dbReference>
<dbReference type="OrthoDB" id="5377392at2759"/>
<feature type="domain" description="Topoisomerase 6 subunit A/Spo11 TOPRIM" evidence="1">
    <location>
        <begin position="23"/>
        <end position="81"/>
    </location>
</feature>
<sequence>RVLSIPGDVMDWELRPMDGVKCVIVCEKETIFSHLIQTGLLETLPCILITGQGFPSIGTRTLIARLEAELHLPIYGVFDYNVGELCTRMPKLRIHVCGREGD</sequence>
<feature type="non-terminal residue" evidence="2">
    <location>
        <position position="1"/>
    </location>
</feature>
<protein>
    <recommendedName>
        <fullName evidence="1">Topoisomerase 6 subunit A/Spo11 TOPRIM domain-containing protein</fullName>
    </recommendedName>
</protein>
<evidence type="ECO:0000259" key="1">
    <source>
        <dbReference type="Pfam" id="PF21180"/>
    </source>
</evidence>
<proteinExistence type="predicted"/>
<dbReference type="GO" id="GO:0007131">
    <property type="term" value="P:reciprocal meiotic recombination"/>
    <property type="evidence" value="ECO:0007669"/>
    <property type="project" value="TreeGrafter"/>
</dbReference>